<dbReference type="RefSeq" id="WP_129573350.1">
    <property type="nucleotide sequence ID" value="NZ_CP012672.1"/>
</dbReference>
<proteinExistence type="predicted"/>
<dbReference type="AlphaFoldDB" id="A0A4P2QHQ1"/>
<accession>A0A4P2QHQ1</accession>
<evidence type="ECO:0000313" key="2">
    <source>
        <dbReference type="EMBL" id="AUX29126.1"/>
    </source>
</evidence>
<name>A0A4P2QHQ1_SORCE</name>
<dbReference type="Proteomes" id="UP000295497">
    <property type="component" value="Chromosome"/>
</dbReference>
<reference evidence="2 3" key="1">
    <citation type="submission" date="2015-09" db="EMBL/GenBank/DDBJ databases">
        <title>Sorangium comparison.</title>
        <authorList>
            <person name="Zaburannyi N."/>
            <person name="Bunk B."/>
            <person name="Overmann J."/>
            <person name="Mueller R."/>
        </authorList>
    </citation>
    <scope>NUCLEOTIDE SEQUENCE [LARGE SCALE GENOMIC DNA]</scope>
    <source>
        <strain evidence="2 3">So ce836</strain>
    </source>
</reference>
<dbReference type="EMBL" id="CP012672">
    <property type="protein sequence ID" value="AUX29126.1"/>
    <property type="molecule type" value="Genomic_DNA"/>
</dbReference>
<organism evidence="2 3">
    <name type="scientific">Sorangium cellulosum</name>
    <name type="common">Polyangium cellulosum</name>
    <dbReference type="NCBI Taxonomy" id="56"/>
    <lineage>
        <taxon>Bacteria</taxon>
        <taxon>Pseudomonadati</taxon>
        <taxon>Myxococcota</taxon>
        <taxon>Polyangia</taxon>
        <taxon>Polyangiales</taxon>
        <taxon>Polyangiaceae</taxon>
        <taxon>Sorangium</taxon>
    </lineage>
</organism>
<protein>
    <submittedName>
        <fullName evidence="2">Type VI secretion system lysozyme-like protein</fullName>
    </submittedName>
</protein>
<dbReference type="InterPro" id="IPR007048">
    <property type="entry name" value="IraD/Gp25-like"/>
</dbReference>
<evidence type="ECO:0000259" key="1">
    <source>
        <dbReference type="Pfam" id="PF04965"/>
    </source>
</evidence>
<dbReference type="SUPFAM" id="SSF160719">
    <property type="entry name" value="gpW/gp25-like"/>
    <property type="match status" value="1"/>
</dbReference>
<gene>
    <name evidence="2" type="ORF">SOCE836_012130</name>
</gene>
<evidence type="ECO:0000313" key="3">
    <source>
        <dbReference type="Proteomes" id="UP000295497"/>
    </source>
</evidence>
<dbReference type="Pfam" id="PF04965">
    <property type="entry name" value="GPW_gp25"/>
    <property type="match status" value="1"/>
</dbReference>
<sequence length="120" mass="13054">MSFFGKLAGKPDEDAIESVARNLEAVLNAKQGHAASVEVFGLGGHDGIVAQNAFVAALVAGMLEQIKRFEPRLADPSLALVGRDRNLWVRFRLTGRCRGEPCAFAVLFHSVFRHVRVLPA</sequence>
<feature type="domain" description="IraD/Gp25-like" evidence="1">
    <location>
        <begin position="16"/>
        <end position="101"/>
    </location>
</feature>